<dbReference type="InterPro" id="IPR050351">
    <property type="entry name" value="BphY/WalK/GraS-like"/>
</dbReference>
<dbReference type="Gene3D" id="3.30.565.10">
    <property type="entry name" value="Histidine kinase-like ATPase, C-terminal domain"/>
    <property type="match status" value="1"/>
</dbReference>
<feature type="transmembrane region" description="Helical" evidence="7">
    <location>
        <begin position="314"/>
        <end position="333"/>
    </location>
</feature>
<keyword evidence="5 9" id="KW-0418">Kinase</keyword>
<dbReference type="InterPro" id="IPR005467">
    <property type="entry name" value="His_kinase_dom"/>
</dbReference>
<keyword evidence="7" id="KW-0472">Membrane</keyword>
<evidence type="ECO:0000313" key="9">
    <source>
        <dbReference type="EMBL" id="CUV65752.1"/>
    </source>
</evidence>
<feature type="domain" description="Histidine kinase" evidence="8">
    <location>
        <begin position="89"/>
        <end position="306"/>
    </location>
</feature>
<dbReference type="GO" id="GO:0005886">
    <property type="term" value="C:plasma membrane"/>
    <property type="evidence" value="ECO:0007669"/>
    <property type="project" value="TreeGrafter"/>
</dbReference>
<dbReference type="SMART" id="SM00387">
    <property type="entry name" value="HATPase_c"/>
    <property type="match status" value="1"/>
</dbReference>
<protein>
    <recommendedName>
        <fullName evidence="2">histidine kinase</fullName>
        <ecNumber evidence="2">2.7.13.3</ecNumber>
    </recommendedName>
</protein>
<keyword evidence="6" id="KW-0902">Two-component regulatory system</keyword>
<dbReference type="SUPFAM" id="SSF55874">
    <property type="entry name" value="ATPase domain of HSP90 chaperone/DNA topoisomerase II/histidine kinase"/>
    <property type="match status" value="1"/>
</dbReference>
<dbReference type="AlphaFoldDB" id="A0A0S4XP68"/>
<comment type="catalytic activity">
    <reaction evidence="1">
        <text>ATP + protein L-histidine = ADP + protein N-phospho-L-histidine.</text>
        <dbReference type="EC" id="2.7.13.3"/>
    </reaction>
</comment>
<dbReference type="InterPro" id="IPR003594">
    <property type="entry name" value="HATPase_dom"/>
</dbReference>
<reference evidence="9" key="1">
    <citation type="submission" date="2015-11" db="EMBL/GenBank/DDBJ databases">
        <authorList>
            <person name="Zhang Y."/>
            <person name="Guo Z."/>
        </authorList>
    </citation>
    <scope>NUCLEOTIDE SEQUENCE</scope>
    <source>
        <strain evidence="9">BN30871</strain>
    </source>
</reference>
<evidence type="ECO:0000256" key="4">
    <source>
        <dbReference type="ARBA" id="ARBA00022679"/>
    </source>
</evidence>
<dbReference type="GO" id="GO:0016036">
    <property type="term" value="P:cellular response to phosphate starvation"/>
    <property type="evidence" value="ECO:0007669"/>
    <property type="project" value="TreeGrafter"/>
</dbReference>
<keyword evidence="7" id="KW-1133">Transmembrane helix</keyword>
<evidence type="ECO:0000256" key="5">
    <source>
        <dbReference type="ARBA" id="ARBA00022777"/>
    </source>
</evidence>
<dbReference type="EC" id="2.7.13.3" evidence="2"/>
<evidence type="ECO:0000256" key="7">
    <source>
        <dbReference type="SAM" id="Phobius"/>
    </source>
</evidence>
<organism evidence="9">
    <name type="scientific">Sulfurovum sp. enrichment culture clone C5</name>
    <dbReference type="NCBI Taxonomy" id="497650"/>
    <lineage>
        <taxon>Bacteria</taxon>
        <taxon>Pseudomonadati</taxon>
        <taxon>Campylobacterota</taxon>
        <taxon>Epsilonproteobacteria</taxon>
        <taxon>Campylobacterales</taxon>
        <taxon>Sulfurovaceae</taxon>
        <taxon>Sulfurovum</taxon>
        <taxon>environmental samples</taxon>
    </lineage>
</organism>
<dbReference type="Pfam" id="PF02518">
    <property type="entry name" value="HATPase_c"/>
    <property type="match status" value="1"/>
</dbReference>
<dbReference type="CDD" id="cd00075">
    <property type="entry name" value="HATPase"/>
    <property type="match status" value="1"/>
</dbReference>
<evidence type="ECO:0000256" key="6">
    <source>
        <dbReference type="ARBA" id="ARBA00023012"/>
    </source>
</evidence>
<sequence length="515" mass="58292">MDKHFLKTIKLVAEFLACDDYEFIQDKQSNCDGLCINEKNVTFGYDNEYIIFKGCNNIQNRKSIQYLYNILKLYIKTFKTHSQESINPITSHELKGMLSTAMLSLEMLEKYDFGVEDRNRLTRQAFESVSKSVKVFEEMLHIEKLNYQNETNSMKIENIDILELINKNIKSLTTSMQIKKITLNMEDKTNNQAIVLGDYFWLDRAIFNLIANAIEHNIINGFININLAWEKNILKISITNSCLDVKESDREKLFDKFQTSDDTQNTGTGIGLSLVKAVANTHGALIDFGSKTSGQMTFSLELSRQVKSKKRTNSLAIAAAALIAFMIGASYFFPIIPIFDKISKKGEFDIIEIEDGKTIRIKNSSNYNFWHFRNLNNSKSYKRLHISGGYVETEINGNTVHIATSDSESSKIATLLSSPSGIKLDNLNNGKIKITAKTVKNAKRYRFIVAKDEKFKNIIGFYHSDKPTIVASMSKGGCCYTKVMAVDENGVAGKANVIKIKNLQATNQTETIIKK</sequence>
<dbReference type="PROSITE" id="PS50109">
    <property type="entry name" value="HIS_KIN"/>
    <property type="match status" value="1"/>
</dbReference>
<dbReference type="PANTHER" id="PTHR45453">
    <property type="entry name" value="PHOSPHATE REGULON SENSOR PROTEIN PHOR"/>
    <property type="match status" value="1"/>
</dbReference>
<keyword evidence="3" id="KW-0597">Phosphoprotein</keyword>
<dbReference type="EMBL" id="FAXN01000044">
    <property type="protein sequence ID" value="CUV65752.1"/>
    <property type="molecule type" value="Genomic_DNA"/>
</dbReference>
<evidence type="ECO:0000256" key="2">
    <source>
        <dbReference type="ARBA" id="ARBA00012438"/>
    </source>
</evidence>
<keyword evidence="4 9" id="KW-0808">Transferase</keyword>
<evidence type="ECO:0000256" key="1">
    <source>
        <dbReference type="ARBA" id="ARBA00000085"/>
    </source>
</evidence>
<evidence type="ECO:0000259" key="8">
    <source>
        <dbReference type="PROSITE" id="PS50109"/>
    </source>
</evidence>
<proteinExistence type="predicted"/>
<gene>
    <name evidence="9" type="ORF">BN3087_430020</name>
</gene>
<dbReference type="GO" id="GO:0004721">
    <property type="term" value="F:phosphoprotein phosphatase activity"/>
    <property type="evidence" value="ECO:0007669"/>
    <property type="project" value="TreeGrafter"/>
</dbReference>
<accession>A0A0S4XP68</accession>
<evidence type="ECO:0000256" key="3">
    <source>
        <dbReference type="ARBA" id="ARBA00022553"/>
    </source>
</evidence>
<dbReference type="PANTHER" id="PTHR45453:SF1">
    <property type="entry name" value="PHOSPHATE REGULON SENSOR PROTEIN PHOR"/>
    <property type="match status" value="1"/>
</dbReference>
<dbReference type="InterPro" id="IPR036890">
    <property type="entry name" value="HATPase_C_sf"/>
</dbReference>
<name>A0A0S4XP68_9BACT</name>
<dbReference type="GO" id="GO:0000155">
    <property type="term" value="F:phosphorelay sensor kinase activity"/>
    <property type="evidence" value="ECO:0007669"/>
    <property type="project" value="TreeGrafter"/>
</dbReference>
<keyword evidence="7" id="KW-0812">Transmembrane</keyword>